<feature type="transmembrane region" description="Helical" evidence="2">
    <location>
        <begin position="20"/>
        <end position="43"/>
    </location>
</feature>
<accession>A0A6A6B831</accession>
<dbReference type="RefSeq" id="XP_033394780.1">
    <property type="nucleotide sequence ID" value="XM_033547168.1"/>
</dbReference>
<name>A0A6A6B831_9PEZI</name>
<dbReference type="GeneID" id="54304675"/>
<evidence type="ECO:0000256" key="1">
    <source>
        <dbReference type="SAM" id="MobiDB-lite"/>
    </source>
</evidence>
<keyword evidence="4" id="KW-1185">Reference proteome</keyword>
<keyword evidence="2" id="KW-1133">Transmembrane helix</keyword>
<evidence type="ECO:0000256" key="2">
    <source>
        <dbReference type="SAM" id="Phobius"/>
    </source>
</evidence>
<sequence length="192" mass="20965">MLPSCNFKSRTPYEFATKSIMLAPVLLRIGNCVSSPLAAYVCLKPRTRDTKPCRSPTTPSQESQGSVQGRFCPPSLFRKKSESASLAAGCAVPESRASLTVLLLFCVPLLGLTCITQANSDRDRSLSILLATRSVLLQIHTNSAVRLAASSSFFLLLLYPHLLLIAAVHFPFSRRHLLAPHKPFPHLIPVVV</sequence>
<protein>
    <submittedName>
        <fullName evidence="3">Uncharacterized protein</fullName>
    </submittedName>
</protein>
<keyword evidence="2" id="KW-0472">Membrane</keyword>
<dbReference type="Proteomes" id="UP000799438">
    <property type="component" value="Unassembled WGS sequence"/>
</dbReference>
<feature type="region of interest" description="Disordered" evidence="1">
    <location>
        <begin position="49"/>
        <end position="68"/>
    </location>
</feature>
<feature type="transmembrane region" description="Helical" evidence="2">
    <location>
        <begin position="153"/>
        <end position="172"/>
    </location>
</feature>
<organism evidence="3 4">
    <name type="scientific">Aplosporella prunicola CBS 121167</name>
    <dbReference type="NCBI Taxonomy" id="1176127"/>
    <lineage>
        <taxon>Eukaryota</taxon>
        <taxon>Fungi</taxon>
        <taxon>Dikarya</taxon>
        <taxon>Ascomycota</taxon>
        <taxon>Pezizomycotina</taxon>
        <taxon>Dothideomycetes</taxon>
        <taxon>Dothideomycetes incertae sedis</taxon>
        <taxon>Botryosphaeriales</taxon>
        <taxon>Aplosporellaceae</taxon>
        <taxon>Aplosporella</taxon>
    </lineage>
</organism>
<reference evidence="3" key="1">
    <citation type="journal article" date="2020" name="Stud. Mycol.">
        <title>101 Dothideomycetes genomes: a test case for predicting lifestyles and emergence of pathogens.</title>
        <authorList>
            <person name="Haridas S."/>
            <person name="Albert R."/>
            <person name="Binder M."/>
            <person name="Bloem J."/>
            <person name="Labutti K."/>
            <person name="Salamov A."/>
            <person name="Andreopoulos B."/>
            <person name="Baker S."/>
            <person name="Barry K."/>
            <person name="Bills G."/>
            <person name="Bluhm B."/>
            <person name="Cannon C."/>
            <person name="Castanera R."/>
            <person name="Culley D."/>
            <person name="Daum C."/>
            <person name="Ezra D."/>
            <person name="Gonzalez J."/>
            <person name="Henrissat B."/>
            <person name="Kuo A."/>
            <person name="Liang C."/>
            <person name="Lipzen A."/>
            <person name="Lutzoni F."/>
            <person name="Magnuson J."/>
            <person name="Mondo S."/>
            <person name="Nolan M."/>
            <person name="Ohm R."/>
            <person name="Pangilinan J."/>
            <person name="Park H.-J."/>
            <person name="Ramirez L."/>
            <person name="Alfaro M."/>
            <person name="Sun H."/>
            <person name="Tritt A."/>
            <person name="Yoshinaga Y."/>
            <person name="Zwiers L.-H."/>
            <person name="Turgeon B."/>
            <person name="Goodwin S."/>
            <person name="Spatafora J."/>
            <person name="Crous P."/>
            <person name="Grigoriev I."/>
        </authorList>
    </citation>
    <scope>NUCLEOTIDE SEQUENCE</scope>
    <source>
        <strain evidence="3">CBS 121167</strain>
    </source>
</reference>
<dbReference type="AlphaFoldDB" id="A0A6A6B831"/>
<evidence type="ECO:0000313" key="4">
    <source>
        <dbReference type="Proteomes" id="UP000799438"/>
    </source>
</evidence>
<dbReference type="EMBL" id="ML995494">
    <property type="protein sequence ID" value="KAF2139067.1"/>
    <property type="molecule type" value="Genomic_DNA"/>
</dbReference>
<evidence type="ECO:0000313" key="3">
    <source>
        <dbReference type="EMBL" id="KAF2139067.1"/>
    </source>
</evidence>
<gene>
    <name evidence="3" type="ORF">K452DRAFT_80395</name>
</gene>
<feature type="compositionally biased region" description="Polar residues" evidence="1">
    <location>
        <begin position="55"/>
        <end position="67"/>
    </location>
</feature>
<proteinExistence type="predicted"/>
<keyword evidence="2" id="KW-0812">Transmembrane</keyword>